<name>A0A7M7MZK0_STRPU</name>
<keyword evidence="2" id="KW-0732">Signal</keyword>
<dbReference type="InterPro" id="IPR058831">
    <property type="entry name" value="LolA-like_dom_2nd"/>
</dbReference>
<dbReference type="EnsemblMetazoa" id="XM_030973216">
    <property type="protein sequence ID" value="XP_030829076"/>
    <property type="gene ID" value="LOC575162"/>
</dbReference>
<dbReference type="OrthoDB" id="5983572at2759"/>
<reference evidence="6" key="1">
    <citation type="submission" date="2015-02" db="EMBL/GenBank/DDBJ databases">
        <title>Genome sequencing for Strongylocentrotus purpuratus.</title>
        <authorList>
            <person name="Murali S."/>
            <person name="Liu Y."/>
            <person name="Vee V."/>
            <person name="English A."/>
            <person name="Wang M."/>
            <person name="Skinner E."/>
            <person name="Han Y."/>
            <person name="Muzny D.M."/>
            <person name="Worley K.C."/>
            <person name="Gibbs R.A."/>
        </authorList>
    </citation>
    <scope>NUCLEOTIDE SEQUENCE</scope>
</reference>
<dbReference type="InterPro" id="IPR058265">
    <property type="entry name" value="DUF7959"/>
</dbReference>
<evidence type="ECO:0000256" key="2">
    <source>
        <dbReference type="SAM" id="SignalP"/>
    </source>
</evidence>
<evidence type="ECO:0000313" key="6">
    <source>
        <dbReference type="Proteomes" id="UP000007110"/>
    </source>
</evidence>
<dbReference type="EnsemblMetazoa" id="XM_030973217">
    <property type="protein sequence ID" value="XP_030829077"/>
    <property type="gene ID" value="LOC575162"/>
</dbReference>
<dbReference type="Pfam" id="PF25898">
    <property type="entry name" value="LolA_2nd_metazoa"/>
    <property type="match status" value="1"/>
</dbReference>
<dbReference type="GeneID" id="575162"/>
<protein>
    <submittedName>
        <fullName evidence="5">Uncharacterized protein</fullName>
    </submittedName>
</protein>
<organism evidence="5 6">
    <name type="scientific">Strongylocentrotus purpuratus</name>
    <name type="common">Purple sea urchin</name>
    <dbReference type="NCBI Taxonomy" id="7668"/>
    <lineage>
        <taxon>Eukaryota</taxon>
        <taxon>Metazoa</taxon>
        <taxon>Echinodermata</taxon>
        <taxon>Eleutherozoa</taxon>
        <taxon>Echinozoa</taxon>
        <taxon>Echinoidea</taxon>
        <taxon>Euechinoidea</taxon>
        <taxon>Echinacea</taxon>
        <taxon>Camarodonta</taxon>
        <taxon>Echinidea</taxon>
        <taxon>Strongylocentrotidae</taxon>
        <taxon>Strongylocentrotus</taxon>
    </lineage>
</organism>
<dbReference type="EnsemblMetazoa" id="XM_011669774">
    <property type="protein sequence ID" value="XP_011668076"/>
    <property type="gene ID" value="LOC575162"/>
</dbReference>
<feature type="domain" description="LolA-like" evidence="3">
    <location>
        <begin position="247"/>
        <end position="474"/>
    </location>
</feature>
<dbReference type="Proteomes" id="UP000007110">
    <property type="component" value="Unassembled WGS sequence"/>
</dbReference>
<dbReference type="AlphaFoldDB" id="A0A7M7MZK0"/>
<feature type="transmembrane region" description="Helical" evidence="1">
    <location>
        <begin position="608"/>
        <end position="633"/>
    </location>
</feature>
<evidence type="ECO:0000259" key="4">
    <source>
        <dbReference type="Pfam" id="PF25899"/>
    </source>
</evidence>
<sequence length="649" mass="71677">MDLPRGLVIASFLVSVSLFVGGEPDPNVCIPAPPTGEGPPLPKLPTQYRLRIEANIKNKDYSLEMQEYLDEPGNRGAADTLSRGFESHTSYDYKTGQSITTVGDRCFVANMSTTPFNLYGFELVDGSPHIGGINDIFTFGGKYNETYIGQEYVRGILTNHWQNCMYIESRNQTYLLDYFFSIPSHKTAGGGAEIPVRAVMNGTGQTYVPGPGGEPIPLPTRHSFNHIYDFFEVIPGPVTEERAFEPPLGFVCEDRISEQPFPELFDMDVFNVGVELAVPAPANRIYSIWEYYNYKANIVAFQYQPWGVGEPTDPLKEVHDYNLGLSFQIDIAKSSCKVGPIPVYTGEAGSDDGEHVYLRSISSFLQLGKVNWVYEGQSIRRKIPVESWIAQINDYDAGPGMTSNMTLEYFFANESWSSAAKFHHAVNHIPVALDVSYTIKGNIPIPIKSSVSQHFFALNYDAFNPYMTDVSVCYDSKDSKELAIDMEQKYIFDVYVQNSTNSFYFGVVNSLAKAANVTASRISSPLAIEGSSGLMTIYFKLLGIPPVQGDVVNMTQQITLDESHQKLDKSINEGLMITFRSEGQIVDLPVARKSLRADFVAPVTSGGFSVGALVGMGIGMFVLGVLIAVGVVFGMSRMSKGPFSYKTQE</sequence>
<feature type="signal peptide" evidence="2">
    <location>
        <begin position="1"/>
        <end position="22"/>
    </location>
</feature>
<dbReference type="Pfam" id="PF25899">
    <property type="entry name" value="DUF7959"/>
    <property type="match status" value="1"/>
</dbReference>
<dbReference type="RefSeq" id="XP_011668076.2">
    <property type="nucleotide sequence ID" value="XM_011669774.2"/>
</dbReference>
<evidence type="ECO:0000313" key="5">
    <source>
        <dbReference type="EnsemblMetazoa" id="XP_030829077"/>
    </source>
</evidence>
<keyword evidence="1" id="KW-1133">Transmembrane helix</keyword>
<dbReference type="KEGG" id="spu:575162"/>
<dbReference type="InParanoid" id="A0A7M7MZK0"/>
<reference evidence="5" key="2">
    <citation type="submission" date="2021-01" db="UniProtKB">
        <authorList>
            <consortium name="EnsemblMetazoa"/>
        </authorList>
    </citation>
    <scope>IDENTIFICATION</scope>
</reference>
<feature type="domain" description="DUF7959" evidence="4">
    <location>
        <begin position="485"/>
        <end position="594"/>
    </location>
</feature>
<feature type="chain" id="PRO_5036401725" evidence="2">
    <location>
        <begin position="23"/>
        <end position="649"/>
    </location>
</feature>
<dbReference type="RefSeq" id="XP_030829077.1">
    <property type="nucleotide sequence ID" value="XM_030973217.1"/>
</dbReference>
<keyword evidence="1" id="KW-0472">Membrane</keyword>
<keyword evidence="6" id="KW-1185">Reference proteome</keyword>
<proteinExistence type="predicted"/>
<evidence type="ECO:0000256" key="1">
    <source>
        <dbReference type="SAM" id="Phobius"/>
    </source>
</evidence>
<dbReference type="PANTHER" id="PTHR36902:SF1">
    <property type="entry name" value="ENRICHED IN SURFACE-LABELED PROTEOME PROTEIN 9"/>
    <property type="match status" value="1"/>
</dbReference>
<keyword evidence="1" id="KW-0812">Transmembrane</keyword>
<evidence type="ECO:0000259" key="3">
    <source>
        <dbReference type="Pfam" id="PF25898"/>
    </source>
</evidence>
<accession>A0A7M7MZK0</accession>
<dbReference type="OMA" id="DIHEWFD"/>
<dbReference type="PANTHER" id="PTHR36902">
    <property type="entry name" value="ENRICHED IN SURFACE-LABELED PROTEOME PROTEIN 9"/>
    <property type="match status" value="1"/>
</dbReference>
<dbReference type="RefSeq" id="XP_030829076.1">
    <property type="nucleotide sequence ID" value="XM_030973216.1"/>
</dbReference>